<reference evidence="1" key="1">
    <citation type="submission" date="2018-02" db="EMBL/GenBank/DDBJ databases">
        <title>Rhizophora mucronata_Transcriptome.</title>
        <authorList>
            <person name="Meera S.P."/>
            <person name="Sreeshan A."/>
            <person name="Augustine A."/>
        </authorList>
    </citation>
    <scope>NUCLEOTIDE SEQUENCE</scope>
    <source>
        <tissue evidence="1">Leaf</tissue>
    </source>
</reference>
<dbReference type="EMBL" id="GGEC01081494">
    <property type="protein sequence ID" value="MBX61978.1"/>
    <property type="molecule type" value="Transcribed_RNA"/>
</dbReference>
<evidence type="ECO:0000313" key="1">
    <source>
        <dbReference type="EMBL" id="MBX61978.1"/>
    </source>
</evidence>
<protein>
    <submittedName>
        <fullName evidence="1">Uncharacterized protein</fullName>
    </submittedName>
</protein>
<sequence length="16" mass="1796">MLGRSLLVVYVVEKCS</sequence>
<accession>A0A2P2Q4R1</accession>
<name>A0A2P2Q4R1_RHIMU</name>
<organism evidence="1">
    <name type="scientific">Rhizophora mucronata</name>
    <name type="common">Asiatic mangrove</name>
    <dbReference type="NCBI Taxonomy" id="61149"/>
    <lineage>
        <taxon>Eukaryota</taxon>
        <taxon>Viridiplantae</taxon>
        <taxon>Streptophyta</taxon>
        <taxon>Embryophyta</taxon>
        <taxon>Tracheophyta</taxon>
        <taxon>Spermatophyta</taxon>
        <taxon>Magnoliopsida</taxon>
        <taxon>eudicotyledons</taxon>
        <taxon>Gunneridae</taxon>
        <taxon>Pentapetalae</taxon>
        <taxon>rosids</taxon>
        <taxon>fabids</taxon>
        <taxon>Malpighiales</taxon>
        <taxon>Rhizophoraceae</taxon>
        <taxon>Rhizophora</taxon>
    </lineage>
</organism>
<proteinExistence type="predicted"/>
<dbReference type="AlphaFoldDB" id="A0A2P2Q4R1"/>